<feature type="signal peptide" evidence="1">
    <location>
        <begin position="1"/>
        <end position="25"/>
    </location>
</feature>
<accession>A0ABW5CVU1</accession>
<feature type="domain" description="Lipid/polyisoprenoid-binding YceI-like" evidence="2">
    <location>
        <begin position="28"/>
        <end position="186"/>
    </location>
</feature>
<proteinExistence type="predicted"/>
<dbReference type="Pfam" id="PF04264">
    <property type="entry name" value="YceI"/>
    <property type="match status" value="1"/>
</dbReference>
<reference evidence="4" key="1">
    <citation type="journal article" date="2019" name="Int. J. Syst. Evol. Microbiol.">
        <title>The Global Catalogue of Microorganisms (GCM) 10K type strain sequencing project: providing services to taxonomists for standard genome sequencing and annotation.</title>
        <authorList>
            <consortium name="The Broad Institute Genomics Platform"/>
            <consortium name="The Broad Institute Genome Sequencing Center for Infectious Disease"/>
            <person name="Wu L."/>
            <person name="Ma J."/>
        </authorList>
    </citation>
    <scope>NUCLEOTIDE SEQUENCE [LARGE SCALE GENOMIC DNA]</scope>
    <source>
        <strain evidence="4">CGMCC 4.1782</strain>
    </source>
</reference>
<keyword evidence="1" id="KW-0732">Signal</keyword>
<protein>
    <submittedName>
        <fullName evidence="3">YceI family protein</fullName>
    </submittedName>
</protein>
<dbReference type="Proteomes" id="UP001597374">
    <property type="component" value="Unassembled WGS sequence"/>
</dbReference>
<dbReference type="Gene3D" id="2.40.128.110">
    <property type="entry name" value="Lipid/polyisoprenoid-binding, YceI-like"/>
    <property type="match status" value="1"/>
</dbReference>
<organism evidence="3 4">
    <name type="scientific">Pontibacter ruber</name>
    <dbReference type="NCBI Taxonomy" id="1343895"/>
    <lineage>
        <taxon>Bacteria</taxon>
        <taxon>Pseudomonadati</taxon>
        <taxon>Bacteroidota</taxon>
        <taxon>Cytophagia</taxon>
        <taxon>Cytophagales</taxon>
        <taxon>Hymenobacteraceae</taxon>
        <taxon>Pontibacter</taxon>
    </lineage>
</organism>
<evidence type="ECO:0000256" key="1">
    <source>
        <dbReference type="SAM" id="SignalP"/>
    </source>
</evidence>
<dbReference type="EMBL" id="JBHUIM010000001">
    <property type="protein sequence ID" value="MFD2246537.1"/>
    <property type="molecule type" value="Genomic_DNA"/>
</dbReference>
<evidence type="ECO:0000313" key="4">
    <source>
        <dbReference type="Proteomes" id="UP001597374"/>
    </source>
</evidence>
<gene>
    <name evidence="3" type="ORF">ACFSKP_09750</name>
</gene>
<dbReference type="SMART" id="SM00867">
    <property type="entry name" value="YceI"/>
    <property type="match status" value="1"/>
</dbReference>
<feature type="chain" id="PRO_5047227143" evidence="1">
    <location>
        <begin position="26"/>
        <end position="192"/>
    </location>
</feature>
<keyword evidence="4" id="KW-1185">Reference proteome</keyword>
<dbReference type="PANTHER" id="PTHR34406">
    <property type="entry name" value="PROTEIN YCEI"/>
    <property type="match status" value="1"/>
</dbReference>
<dbReference type="RefSeq" id="WP_250428325.1">
    <property type="nucleotide sequence ID" value="NZ_JALPRR010000001.1"/>
</dbReference>
<comment type="caution">
    <text evidence="3">The sequence shown here is derived from an EMBL/GenBank/DDBJ whole genome shotgun (WGS) entry which is preliminary data.</text>
</comment>
<evidence type="ECO:0000313" key="3">
    <source>
        <dbReference type="EMBL" id="MFD2246537.1"/>
    </source>
</evidence>
<dbReference type="SUPFAM" id="SSF101874">
    <property type="entry name" value="YceI-like"/>
    <property type="match status" value="1"/>
</dbReference>
<name>A0ABW5CVU1_9BACT</name>
<sequence length="192" mass="21525">MRPQLIWTVLWTISSLLFVPTLAGAQHQAVLSSNQAQSTITYVLKHPFHTVRGVSRQITSEVNFDNDRRVITSVQVTAPVKSFDSGNKTRDKDMLKVTEAATYPEVKFTSARITGNSAHITVSGQLSFHGVVQEVTFRATQQSKNNNMIVEGSFPISLEAYKVKRPSIFRMAVEDEVIIHFHMVYSLAQKES</sequence>
<dbReference type="PANTHER" id="PTHR34406:SF1">
    <property type="entry name" value="PROTEIN YCEI"/>
    <property type="match status" value="1"/>
</dbReference>
<evidence type="ECO:0000259" key="2">
    <source>
        <dbReference type="SMART" id="SM00867"/>
    </source>
</evidence>
<dbReference type="InterPro" id="IPR007372">
    <property type="entry name" value="Lipid/polyisoprenoid-bd_YceI"/>
</dbReference>
<dbReference type="InterPro" id="IPR036761">
    <property type="entry name" value="TTHA0802/YceI-like_sf"/>
</dbReference>